<dbReference type="InterPro" id="IPR033452">
    <property type="entry name" value="GH30_C"/>
</dbReference>
<dbReference type="Gene3D" id="3.20.20.80">
    <property type="entry name" value="Glycosidases"/>
    <property type="match status" value="1"/>
</dbReference>
<dbReference type="GO" id="GO:0006680">
    <property type="term" value="P:glucosylceramide catabolic process"/>
    <property type="evidence" value="ECO:0007669"/>
    <property type="project" value="TreeGrafter"/>
</dbReference>
<reference evidence="7 8" key="1">
    <citation type="submission" date="2018-06" db="EMBL/GenBank/DDBJ databases">
        <authorList>
            <consortium name="Pathogen Informatics"/>
            <person name="Doyle S."/>
        </authorList>
    </citation>
    <scope>NUCLEOTIDE SEQUENCE [LARGE SCALE GENOMIC DNA]</scope>
    <source>
        <strain evidence="7 8">NCTC11343</strain>
    </source>
</reference>
<dbReference type="GO" id="GO:0004348">
    <property type="term" value="F:glucosylceramidase activity"/>
    <property type="evidence" value="ECO:0007669"/>
    <property type="project" value="InterPro"/>
</dbReference>
<gene>
    <name evidence="7" type="ORF">NCTC11343_03915</name>
</gene>
<dbReference type="Pfam" id="PF02055">
    <property type="entry name" value="Glyco_hydro_30"/>
    <property type="match status" value="1"/>
</dbReference>
<evidence type="ECO:0000256" key="3">
    <source>
        <dbReference type="ARBA" id="ARBA00022801"/>
    </source>
</evidence>
<protein>
    <submittedName>
        <fullName evidence="7">O-Glycosyl hydrolase</fullName>
    </submittedName>
</protein>
<sequence length="498" mass="55489">MIIRRPNPKLLYASLFAILSVIQLKAQEHKLNQWVTQDQPLSQLSAGPSAVFEPTSRGRQLLIVIDERQAFQTIDGFGFALTGGSAQLIHQMVPDKRSKLLHELFSAGDGIAISAIRLSIGASDLNSFVYTYNDLSGSQADPDLLNFSLGHDYEHVIPVLKEILAINPKIQIMASPWTAPVWMKVGQQFQGGSLKTDCYPVYARYLLRYVQEMEKNGIPIHMITVQNEPLNSRNTPSMPFSVSQMRNFLRDHLLPVFNKLKPDTKIILFDHNCDRPDYPLTLLNDPAIGPYVDGSGFHHYGGDIGTMSLVHQARPDKNIYFTEQMVIQSNQSKISNLAYQTERLVIGTMRNWSRNMILWNLAADPDNDPHTDNGGCAICQGALTIDGDQVSRNVAYYVVAHISKFVPPGSVRVSSNAPYDQGVDITTDEENADIKRVTTVQNSGVLPNVAFLTPKKDIVLIVANSSFYDREVKVQYKGKFSMIKLAAGAVGTYCWKSE</sequence>
<comment type="similarity">
    <text evidence="1 4">Belongs to the glycosyl hydrolase 30 family.</text>
</comment>
<dbReference type="SUPFAM" id="SSF51445">
    <property type="entry name" value="(Trans)glycosidases"/>
    <property type="match status" value="1"/>
</dbReference>
<dbReference type="GO" id="GO:0016020">
    <property type="term" value="C:membrane"/>
    <property type="evidence" value="ECO:0007669"/>
    <property type="project" value="GOC"/>
</dbReference>
<dbReference type="EMBL" id="UAUU01000011">
    <property type="protein sequence ID" value="SPZ91872.1"/>
    <property type="molecule type" value="Genomic_DNA"/>
</dbReference>
<dbReference type="InterPro" id="IPR033453">
    <property type="entry name" value="Glyco_hydro_30_TIM-barrel"/>
</dbReference>
<dbReference type="PRINTS" id="PR00843">
    <property type="entry name" value="GLHYDRLASE30"/>
</dbReference>
<dbReference type="InterPro" id="IPR013780">
    <property type="entry name" value="Glyco_hydro_b"/>
</dbReference>
<keyword evidence="2" id="KW-0732">Signal</keyword>
<evidence type="ECO:0000256" key="4">
    <source>
        <dbReference type="RuleBase" id="RU361188"/>
    </source>
</evidence>
<dbReference type="AlphaFoldDB" id="A0A2X2JC17"/>
<evidence type="ECO:0000259" key="5">
    <source>
        <dbReference type="Pfam" id="PF02055"/>
    </source>
</evidence>
<dbReference type="InterPro" id="IPR017853">
    <property type="entry name" value="GH"/>
</dbReference>
<evidence type="ECO:0000256" key="1">
    <source>
        <dbReference type="ARBA" id="ARBA00005382"/>
    </source>
</evidence>
<evidence type="ECO:0000256" key="2">
    <source>
        <dbReference type="ARBA" id="ARBA00022729"/>
    </source>
</evidence>
<dbReference type="Proteomes" id="UP000251241">
    <property type="component" value="Unassembled WGS sequence"/>
</dbReference>
<accession>A0A2X2JC17</accession>
<proteinExistence type="inferred from homology"/>
<dbReference type="Gene3D" id="2.60.40.1180">
    <property type="entry name" value="Golgi alpha-mannosidase II"/>
    <property type="match status" value="1"/>
</dbReference>
<feature type="domain" description="Glycosyl hydrolase family 30 TIM-barrel" evidence="5">
    <location>
        <begin position="74"/>
        <end position="406"/>
    </location>
</feature>
<dbReference type="Pfam" id="PF17189">
    <property type="entry name" value="Glyco_hydro_30C"/>
    <property type="match status" value="1"/>
</dbReference>
<feature type="domain" description="Glycosyl hydrolase family 30 beta sandwich" evidence="6">
    <location>
        <begin position="436"/>
        <end position="493"/>
    </location>
</feature>
<dbReference type="GeneID" id="97182299"/>
<dbReference type="InterPro" id="IPR001139">
    <property type="entry name" value="Glyco_hydro_30"/>
</dbReference>
<keyword evidence="4" id="KW-0326">Glycosidase</keyword>
<dbReference type="PANTHER" id="PTHR11069">
    <property type="entry name" value="GLUCOSYLCERAMIDASE"/>
    <property type="match status" value="1"/>
</dbReference>
<dbReference type="RefSeq" id="WP_112375569.1">
    <property type="nucleotide sequence ID" value="NZ_CP069793.1"/>
</dbReference>
<name>A0A2X2JC17_SPHMU</name>
<keyword evidence="3 4" id="KW-0378">Hydrolase</keyword>
<dbReference type="PANTHER" id="PTHR11069:SF23">
    <property type="entry name" value="LYSOSOMAL ACID GLUCOSYLCERAMIDASE"/>
    <property type="match status" value="1"/>
</dbReference>
<evidence type="ECO:0000313" key="7">
    <source>
        <dbReference type="EMBL" id="SPZ91872.1"/>
    </source>
</evidence>
<evidence type="ECO:0000313" key="8">
    <source>
        <dbReference type="Proteomes" id="UP000251241"/>
    </source>
</evidence>
<organism evidence="7 8">
    <name type="scientific">Sphingobacterium multivorum</name>
    <dbReference type="NCBI Taxonomy" id="28454"/>
    <lineage>
        <taxon>Bacteria</taxon>
        <taxon>Pseudomonadati</taxon>
        <taxon>Bacteroidota</taxon>
        <taxon>Sphingobacteriia</taxon>
        <taxon>Sphingobacteriales</taxon>
        <taxon>Sphingobacteriaceae</taxon>
        <taxon>Sphingobacterium</taxon>
    </lineage>
</organism>
<evidence type="ECO:0000259" key="6">
    <source>
        <dbReference type="Pfam" id="PF17189"/>
    </source>
</evidence>